<dbReference type="GO" id="GO:0005789">
    <property type="term" value="C:endoplasmic reticulum membrane"/>
    <property type="evidence" value="ECO:0007669"/>
    <property type="project" value="InterPro"/>
</dbReference>
<dbReference type="Gramene" id="KZM87662">
    <property type="protein sequence ID" value="KZM87662"/>
    <property type="gene ID" value="DCAR_024763"/>
</dbReference>
<feature type="domain" description="MSP" evidence="3">
    <location>
        <begin position="6"/>
        <end position="126"/>
    </location>
</feature>
<dbReference type="OMA" id="FKLRVSY"/>
<dbReference type="PANTHER" id="PTHR10809">
    <property type="entry name" value="VESICLE-ASSOCIATED MEMBRANE PROTEIN-ASSOCIATED PROTEIN"/>
    <property type="match status" value="1"/>
</dbReference>
<dbReference type="PROSITE" id="PS50202">
    <property type="entry name" value="MSP"/>
    <property type="match status" value="1"/>
</dbReference>
<reference evidence="4" key="1">
    <citation type="journal article" date="2016" name="Nat. Genet.">
        <title>A high-quality carrot genome assembly provides new insights into carotenoid accumulation and asterid genome evolution.</title>
        <authorList>
            <person name="Iorizzo M."/>
            <person name="Ellison S."/>
            <person name="Senalik D."/>
            <person name="Zeng P."/>
            <person name="Satapoomin P."/>
            <person name="Huang J."/>
            <person name="Bowman M."/>
            <person name="Iovene M."/>
            <person name="Sanseverino W."/>
            <person name="Cavagnaro P."/>
            <person name="Yildiz M."/>
            <person name="Macko-Podgorni A."/>
            <person name="Moranska E."/>
            <person name="Grzebelus E."/>
            <person name="Grzebelus D."/>
            <person name="Ashrafi H."/>
            <person name="Zheng Z."/>
            <person name="Cheng S."/>
            <person name="Spooner D."/>
            <person name="Van Deynze A."/>
            <person name="Simon P."/>
        </authorList>
    </citation>
    <scope>NUCLEOTIDE SEQUENCE [LARGE SCALE GENOMIC DNA]</scope>
    <source>
        <tissue evidence="4">Leaf</tissue>
    </source>
</reference>
<dbReference type="FunFam" id="2.60.40.10:FF:000813">
    <property type="entry name" value="Vesicle-associated protein 1-1"/>
    <property type="match status" value="1"/>
</dbReference>
<dbReference type="InterPro" id="IPR013783">
    <property type="entry name" value="Ig-like_fold"/>
</dbReference>
<dbReference type="PANTHER" id="PTHR10809:SF160">
    <property type="entry name" value="VESICLE-ASSOCIATED PROTEIN 1-3"/>
    <property type="match status" value="1"/>
</dbReference>
<evidence type="ECO:0000256" key="1">
    <source>
        <dbReference type="ARBA" id="ARBA00008932"/>
    </source>
</evidence>
<dbReference type="InterPro" id="IPR000535">
    <property type="entry name" value="MSP_dom"/>
</dbReference>
<sequence length="255" mass="27800">MSTGELLSVHPSELKFPFELTKQSSCTVQLTNKTNDYVAFKVKTTNPKKYCVRPVSGIISPGSSSCFIVTMQASEKAPPSMQCKDKFLLQSVIAPNGATNKDTSPELFSKADGKVVEEFRLRVVYILANPPSPVPEGSEEDSSPMANHVEGGNQNATLFDGLTGSLEELKEKPASAEVWSMVSRLTDEKASAIEQNQELNQELSFTNSLVTQVEYSRGLKSIGKIIGETGRTGDLISIHEFARVRMAVLLYMVGT</sequence>
<feature type="region of interest" description="Disordered" evidence="2">
    <location>
        <begin position="131"/>
        <end position="154"/>
    </location>
</feature>
<dbReference type="InterPro" id="IPR008962">
    <property type="entry name" value="PapD-like_sf"/>
</dbReference>
<name>A0A161ZKL1_DAUCS</name>
<comment type="caution">
    <text evidence="4">The sequence shown here is derived from an EMBL/GenBank/DDBJ whole genome shotgun (WGS) entry which is preliminary data.</text>
</comment>
<dbReference type="Gene3D" id="2.60.40.10">
    <property type="entry name" value="Immunoglobulins"/>
    <property type="match status" value="1"/>
</dbReference>
<dbReference type="GO" id="GO:0061817">
    <property type="term" value="P:endoplasmic reticulum-plasma membrane tethering"/>
    <property type="evidence" value="ECO:0007669"/>
    <property type="project" value="TreeGrafter"/>
</dbReference>
<organism evidence="4">
    <name type="scientific">Daucus carota subsp. sativus</name>
    <name type="common">Carrot</name>
    <dbReference type="NCBI Taxonomy" id="79200"/>
    <lineage>
        <taxon>Eukaryota</taxon>
        <taxon>Viridiplantae</taxon>
        <taxon>Streptophyta</taxon>
        <taxon>Embryophyta</taxon>
        <taxon>Tracheophyta</taxon>
        <taxon>Spermatophyta</taxon>
        <taxon>Magnoliopsida</taxon>
        <taxon>eudicotyledons</taxon>
        <taxon>Gunneridae</taxon>
        <taxon>Pentapetalae</taxon>
        <taxon>asterids</taxon>
        <taxon>campanulids</taxon>
        <taxon>Apiales</taxon>
        <taxon>Apiaceae</taxon>
        <taxon>Apioideae</taxon>
        <taxon>Scandiceae</taxon>
        <taxon>Daucinae</taxon>
        <taxon>Daucus</taxon>
        <taxon>Daucus sect. Daucus</taxon>
    </lineage>
</organism>
<dbReference type="GO" id="GO:0090158">
    <property type="term" value="P:endoplasmic reticulum membrane organization"/>
    <property type="evidence" value="ECO:0007669"/>
    <property type="project" value="TreeGrafter"/>
</dbReference>
<protein>
    <recommendedName>
        <fullName evidence="3">MSP domain-containing protein</fullName>
    </recommendedName>
</protein>
<dbReference type="GO" id="GO:0005886">
    <property type="term" value="C:plasma membrane"/>
    <property type="evidence" value="ECO:0007669"/>
    <property type="project" value="TreeGrafter"/>
</dbReference>
<dbReference type="EMBL" id="LNRQ01000007">
    <property type="protein sequence ID" value="KZM87662.1"/>
    <property type="molecule type" value="Genomic_DNA"/>
</dbReference>
<accession>A0A161ZKL1</accession>
<dbReference type="SUPFAM" id="SSF49354">
    <property type="entry name" value="PapD-like"/>
    <property type="match status" value="1"/>
</dbReference>
<dbReference type="AlphaFoldDB" id="A0A161ZKL1"/>
<proteinExistence type="inferred from homology"/>
<dbReference type="Pfam" id="PF00635">
    <property type="entry name" value="Motile_Sperm"/>
    <property type="match status" value="1"/>
</dbReference>
<gene>
    <name evidence="4" type="ORF">DCAR_024763</name>
</gene>
<evidence type="ECO:0000313" key="4">
    <source>
        <dbReference type="EMBL" id="KZM87662.1"/>
    </source>
</evidence>
<evidence type="ECO:0000256" key="2">
    <source>
        <dbReference type="SAM" id="MobiDB-lite"/>
    </source>
</evidence>
<dbReference type="InterPro" id="IPR016763">
    <property type="entry name" value="VAP"/>
</dbReference>
<comment type="similarity">
    <text evidence="1">Belongs to the VAMP-associated protein (VAP) (TC 9.B.17) family.</text>
</comment>
<evidence type="ECO:0000259" key="3">
    <source>
        <dbReference type="PROSITE" id="PS50202"/>
    </source>
</evidence>